<accession>A0A5N6S2T6</accession>
<proteinExistence type="predicted"/>
<keyword evidence="3" id="KW-1185">Reference proteome</keyword>
<evidence type="ECO:0000256" key="1">
    <source>
        <dbReference type="SAM" id="MobiDB-lite"/>
    </source>
</evidence>
<sequence>MNAVRKAAVRGITAHDATVRNGAIRATADSIPKTLHVISPLGWIAEAFAMPQINAAADCAAGCIPGWRIVQHSTLEPARDLADDATWIAPETLVSLNAWRAQQDLEPLMFRAPRPDWPDLLPSDLSGRSMLIATVAEIAAWHEFPADLGSQPWSQLCNGRVAGFNAARRDLDALQSVVSDAPAESNIMLSEHVPGISEEWNVLVHYGVAAAVSPYCLHTPPDSHAIVTVFDLPADGLYAASDFAQTGFSQFAYPQLAHPQSKSPQPTQAQFAYPHGHFHQRYRAIAAQAAERAAAAIGTSDASILIAFRAEGDAPIILEIDPVWCSTPYPYDTQGMHAFMESIAEARLLPSARHASHPHALDAPATEQQESDSPFIPDPWMVARYANRYRSY</sequence>
<dbReference type="RefSeq" id="WP_152580636.1">
    <property type="nucleotide sequence ID" value="NZ_QDAG01000004.1"/>
</dbReference>
<name>A0A5N6S2T6_9BIFI</name>
<dbReference type="AlphaFoldDB" id="A0A5N6S2T6"/>
<organism evidence="2 3">
    <name type="scientific">Bifidobacterium tibiigranuli</name>
    <dbReference type="NCBI Taxonomy" id="2172043"/>
    <lineage>
        <taxon>Bacteria</taxon>
        <taxon>Bacillati</taxon>
        <taxon>Actinomycetota</taxon>
        <taxon>Actinomycetes</taxon>
        <taxon>Bifidobacteriales</taxon>
        <taxon>Bifidobacteriaceae</taxon>
        <taxon>Bifidobacterium</taxon>
    </lineage>
</organism>
<evidence type="ECO:0000313" key="2">
    <source>
        <dbReference type="EMBL" id="KAE8128845.1"/>
    </source>
</evidence>
<dbReference type="OrthoDB" id="3227458at2"/>
<feature type="region of interest" description="Disordered" evidence="1">
    <location>
        <begin position="354"/>
        <end position="375"/>
    </location>
</feature>
<protein>
    <submittedName>
        <fullName evidence="2">Uncharacterized protein</fullName>
    </submittedName>
</protein>
<reference evidence="2 3" key="1">
    <citation type="submission" date="2018-04" db="EMBL/GenBank/DDBJ databases">
        <authorList>
            <person name="Eckel V.P."/>
            <person name="Vogel R.F."/>
        </authorList>
    </citation>
    <scope>NUCLEOTIDE SEQUENCE [LARGE SCALE GENOMIC DNA]</scope>
    <source>
        <strain evidence="3">TMW 2.1764</strain>
    </source>
</reference>
<evidence type="ECO:0000313" key="3">
    <source>
        <dbReference type="Proteomes" id="UP000325415"/>
    </source>
</evidence>
<gene>
    <name evidence="2" type="ORF">DDE84_05245</name>
</gene>
<dbReference type="Proteomes" id="UP000325415">
    <property type="component" value="Unassembled WGS sequence"/>
</dbReference>
<dbReference type="EMBL" id="QDAG01000004">
    <property type="protein sequence ID" value="KAE8128845.1"/>
    <property type="molecule type" value="Genomic_DNA"/>
</dbReference>
<comment type="caution">
    <text evidence="2">The sequence shown here is derived from an EMBL/GenBank/DDBJ whole genome shotgun (WGS) entry which is preliminary data.</text>
</comment>
<dbReference type="GeneID" id="78127088"/>